<dbReference type="STRING" id="1938817.SAMN06296008_105141"/>
<evidence type="ECO:0000256" key="5">
    <source>
        <dbReference type="HAMAP-Rule" id="MF_01080"/>
    </source>
</evidence>
<gene>
    <name evidence="5" type="primary">truB</name>
    <name evidence="9" type="ORF">SAMN06296008_105141</name>
</gene>
<keyword evidence="4 5" id="KW-0413">Isomerase</keyword>
<evidence type="ECO:0000259" key="8">
    <source>
        <dbReference type="Pfam" id="PF16198"/>
    </source>
</evidence>
<feature type="active site" description="Nucleophile" evidence="5">
    <location>
        <position position="46"/>
    </location>
</feature>
<accession>A0A1W1ZH60</accession>
<feature type="domain" description="tRNA pseudouridylate synthase B C-terminal" evidence="8">
    <location>
        <begin position="185"/>
        <end position="225"/>
    </location>
</feature>
<evidence type="ECO:0000313" key="10">
    <source>
        <dbReference type="Proteomes" id="UP000192708"/>
    </source>
</evidence>
<dbReference type="CDD" id="cd02573">
    <property type="entry name" value="PseudoU_synth_EcTruB"/>
    <property type="match status" value="1"/>
</dbReference>
<dbReference type="Proteomes" id="UP000192708">
    <property type="component" value="Unassembled WGS sequence"/>
</dbReference>
<dbReference type="AlphaFoldDB" id="A0A1W1ZH60"/>
<sequence length="344" mass="38072">MRDTMPRWTDGVVLFDKPLGISSQKAVTIVKHACLANKAGHTGTLDPLATGLLAVCLGEATKYSQDLFNADKTYITKIHFGVKTETGDAEGKIIDQRTYDGDTSPEAFLASLEKISPSFMGAIQQVPPMYSAIKKDGRPLYAYAREGEMFDLAAREVHIRYLKWRSVDFPYAELEVSCSKGTYIRSLVSDMGELLGCGAHLTALRRTQIGHLKIEDAQIEEEIKVAPNLMAVDSLITHLPAIILNQEVALRFKMGQRVAAKDIELPNSSEISTGEETATNIFKIYHLENGPEMFMGIVELKNGVLHPKRLMATDRLEYLLGLGDSGQFLGTDISIRHHLTKPIH</sequence>
<dbReference type="InterPro" id="IPR002501">
    <property type="entry name" value="PsdUridine_synth_N"/>
</dbReference>
<reference evidence="9 10" key="1">
    <citation type="submission" date="2017-04" db="EMBL/GenBank/DDBJ databases">
        <authorList>
            <person name="Afonso C.L."/>
            <person name="Miller P.J."/>
            <person name="Scott M.A."/>
            <person name="Spackman E."/>
            <person name="Goraichik I."/>
            <person name="Dimitrov K.M."/>
            <person name="Suarez D.L."/>
            <person name="Swayne D.E."/>
        </authorList>
    </citation>
    <scope>NUCLEOTIDE SEQUENCE [LARGE SCALE GENOMIC DNA]</scope>
    <source>
        <strain evidence="9 10">VK13</strain>
    </source>
</reference>
<dbReference type="EMBL" id="FWXJ01000005">
    <property type="protein sequence ID" value="SMC47860.1"/>
    <property type="molecule type" value="Genomic_DNA"/>
</dbReference>
<proteinExistence type="inferred from homology"/>
<dbReference type="Pfam" id="PF16198">
    <property type="entry name" value="TruB_C_2"/>
    <property type="match status" value="1"/>
</dbReference>
<dbReference type="Gene3D" id="3.30.2350.10">
    <property type="entry name" value="Pseudouridine synthase"/>
    <property type="match status" value="1"/>
</dbReference>
<dbReference type="RefSeq" id="WP_234986918.1">
    <property type="nucleotide sequence ID" value="NZ_FWXJ01000005.1"/>
</dbReference>
<dbReference type="GO" id="GO:0031119">
    <property type="term" value="P:tRNA pseudouridine synthesis"/>
    <property type="evidence" value="ECO:0007669"/>
    <property type="project" value="UniProtKB-UniRule"/>
</dbReference>
<dbReference type="Pfam" id="PF01509">
    <property type="entry name" value="TruB_N"/>
    <property type="match status" value="1"/>
</dbReference>
<evidence type="ECO:0000256" key="4">
    <source>
        <dbReference type="ARBA" id="ARBA00023235"/>
    </source>
</evidence>
<dbReference type="PANTHER" id="PTHR13767:SF2">
    <property type="entry name" value="PSEUDOURIDYLATE SYNTHASE TRUB1"/>
    <property type="match status" value="1"/>
</dbReference>
<evidence type="ECO:0000256" key="2">
    <source>
        <dbReference type="ARBA" id="ARBA00005642"/>
    </source>
</evidence>
<dbReference type="Pfam" id="PF09157">
    <property type="entry name" value="TruB-C_2"/>
    <property type="match status" value="1"/>
</dbReference>
<keyword evidence="10" id="KW-1185">Reference proteome</keyword>
<dbReference type="PANTHER" id="PTHR13767">
    <property type="entry name" value="TRNA-PSEUDOURIDINE SYNTHASE"/>
    <property type="match status" value="1"/>
</dbReference>
<evidence type="ECO:0000259" key="7">
    <source>
        <dbReference type="Pfam" id="PF09157"/>
    </source>
</evidence>
<evidence type="ECO:0000259" key="6">
    <source>
        <dbReference type="Pfam" id="PF01509"/>
    </source>
</evidence>
<comment type="function">
    <text evidence="5">Responsible for synthesis of pseudouridine from uracil-55 in the psi GC loop of transfer RNAs.</text>
</comment>
<evidence type="ECO:0000256" key="1">
    <source>
        <dbReference type="ARBA" id="ARBA00000385"/>
    </source>
</evidence>
<dbReference type="InterPro" id="IPR015240">
    <property type="entry name" value="tRNA_sdUridine_synth_fam1_C"/>
</dbReference>
<comment type="catalytic activity">
    <reaction evidence="1 5">
        <text>uridine(55) in tRNA = pseudouridine(55) in tRNA</text>
        <dbReference type="Rhea" id="RHEA:42532"/>
        <dbReference type="Rhea" id="RHEA-COMP:10101"/>
        <dbReference type="Rhea" id="RHEA-COMP:10102"/>
        <dbReference type="ChEBI" id="CHEBI:65314"/>
        <dbReference type="ChEBI" id="CHEBI:65315"/>
        <dbReference type="EC" id="5.4.99.25"/>
    </reaction>
</comment>
<comment type="similarity">
    <text evidence="2 5">Belongs to the pseudouridine synthase TruB family. Type 1 subfamily.</text>
</comment>
<protein>
    <recommendedName>
        <fullName evidence="5">tRNA pseudouridine synthase B</fullName>
        <ecNumber evidence="5">5.4.99.25</ecNumber>
    </recommendedName>
    <alternativeName>
        <fullName evidence="5">tRNA pseudouridine(55) synthase</fullName>
        <shortName evidence="5">Psi55 synthase</shortName>
    </alternativeName>
    <alternativeName>
        <fullName evidence="5">tRNA pseudouridylate synthase</fullName>
    </alternativeName>
    <alternativeName>
        <fullName evidence="5">tRNA-uridine isomerase</fullName>
    </alternativeName>
</protein>
<dbReference type="InterPro" id="IPR032819">
    <property type="entry name" value="TruB_C"/>
</dbReference>
<dbReference type="NCBIfam" id="TIGR00431">
    <property type="entry name" value="TruB"/>
    <property type="match status" value="1"/>
</dbReference>
<name>A0A1W1ZH60_9BURK</name>
<dbReference type="GO" id="GO:0003723">
    <property type="term" value="F:RNA binding"/>
    <property type="evidence" value="ECO:0007669"/>
    <property type="project" value="InterPro"/>
</dbReference>
<organism evidence="9 10">
    <name type="scientific">Polynucleobacter kasalickyi</name>
    <dbReference type="NCBI Taxonomy" id="1938817"/>
    <lineage>
        <taxon>Bacteria</taxon>
        <taxon>Pseudomonadati</taxon>
        <taxon>Pseudomonadota</taxon>
        <taxon>Betaproteobacteria</taxon>
        <taxon>Burkholderiales</taxon>
        <taxon>Burkholderiaceae</taxon>
        <taxon>Polynucleobacter</taxon>
    </lineage>
</organism>
<dbReference type="GO" id="GO:0160148">
    <property type="term" value="F:tRNA pseudouridine(55) synthase activity"/>
    <property type="evidence" value="ECO:0007669"/>
    <property type="project" value="UniProtKB-EC"/>
</dbReference>
<dbReference type="HAMAP" id="MF_01080">
    <property type="entry name" value="TruB_bact"/>
    <property type="match status" value="1"/>
</dbReference>
<dbReference type="EC" id="5.4.99.25" evidence="5"/>
<keyword evidence="3 5" id="KW-0819">tRNA processing</keyword>
<evidence type="ECO:0000256" key="3">
    <source>
        <dbReference type="ARBA" id="ARBA00022694"/>
    </source>
</evidence>
<dbReference type="GO" id="GO:1990481">
    <property type="term" value="P:mRNA pseudouridine synthesis"/>
    <property type="evidence" value="ECO:0007669"/>
    <property type="project" value="TreeGrafter"/>
</dbReference>
<dbReference type="InterPro" id="IPR020103">
    <property type="entry name" value="PsdUridine_synth_cat_dom_sf"/>
</dbReference>
<evidence type="ECO:0000313" key="9">
    <source>
        <dbReference type="EMBL" id="SMC47860.1"/>
    </source>
</evidence>
<feature type="domain" description="tRNA pseudouridine synthase II TruB subfamily 1 C-terminal" evidence="7">
    <location>
        <begin position="240"/>
        <end position="311"/>
    </location>
</feature>
<feature type="domain" description="Pseudouridine synthase II N-terminal" evidence="6">
    <location>
        <begin position="33"/>
        <end position="184"/>
    </location>
</feature>
<dbReference type="SUPFAM" id="SSF55120">
    <property type="entry name" value="Pseudouridine synthase"/>
    <property type="match status" value="1"/>
</dbReference>
<dbReference type="InterPro" id="IPR014780">
    <property type="entry name" value="tRNA_psdUridine_synth_TruB"/>
</dbReference>